<protein>
    <recommendedName>
        <fullName evidence="2">DUF155 domain-containing protein</fullName>
    </recommendedName>
</protein>
<feature type="domain" description="DUF155" evidence="2">
    <location>
        <begin position="45"/>
        <end position="211"/>
    </location>
</feature>
<dbReference type="Proteomes" id="UP000029221">
    <property type="component" value="Unassembled WGS sequence"/>
</dbReference>
<dbReference type="InterPro" id="IPR051624">
    <property type="entry name" value="RMD1/Sad1-interacting"/>
</dbReference>
<evidence type="ECO:0000313" key="3">
    <source>
        <dbReference type="EMBL" id="GAK97917.1"/>
    </source>
</evidence>
<keyword evidence="1" id="KW-0472">Membrane</keyword>
<dbReference type="InterPro" id="IPR003734">
    <property type="entry name" value="DUF155"/>
</dbReference>
<sequence length="258" mass="30227">MKITACHVADQIDLKELSLSLSGRQLNSVKDELFIKTESGEYLQVLSYGVVCSTSDFHRIKEQLQLVQKQASNWYGYQEENSDSFQLELFKERLQLHYNQLDLIDDDPQKIRMVMLHLSQSVALSTYASKAEDLLMETKKHTSLLERDGRLQIKGKKLKKYIGGVLNIKNDISEHLYIFDSPDEVWDDENLNDINNALKKAFDVQERYRIIKQQLDIVKENLDLFKEIMFHNESSRLEWIIIILIVIEVIDLFILKFL</sequence>
<evidence type="ECO:0000313" key="4">
    <source>
        <dbReference type="Proteomes" id="UP000029221"/>
    </source>
</evidence>
<keyword evidence="1" id="KW-0812">Transmembrane</keyword>
<name>A0A090Q6V3_9FLAO</name>
<comment type="caution">
    <text evidence="3">The sequence shown here is derived from an EMBL/GenBank/DDBJ whole genome shotgun (WGS) entry which is preliminary data.</text>
</comment>
<dbReference type="eggNOG" id="COG1723">
    <property type="taxonomic scope" value="Bacteria"/>
</dbReference>
<evidence type="ECO:0000256" key="1">
    <source>
        <dbReference type="SAM" id="Phobius"/>
    </source>
</evidence>
<dbReference type="AlphaFoldDB" id="A0A090Q6V3"/>
<dbReference type="Pfam" id="PF02582">
    <property type="entry name" value="DUF155"/>
    <property type="match status" value="1"/>
</dbReference>
<dbReference type="PANTHER" id="PTHR16255">
    <property type="entry name" value="REQUIRED FOR MEIOTIC NUCLEAR DIVISION PROTEIN 1 HOMOLOG"/>
    <property type="match status" value="1"/>
</dbReference>
<keyword evidence="1" id="KW-1133">Transmembrane helix</keyword>
<reference evidence="3" key="1">
    <citation type="journal article" date="2014" name="Genome Announc.">
        <title>Draft Genome Sequences of Marine Flavobacterium Nonlabens Strains NR17, NR24, NR27, NR32, NR33, and Ara13.</title>
        <authorList>
            <person name="Nakanishi M."/>
            <person name="Meirelles P."/>
            <person name="Suzuki R."/>
            <person name="Takatani N."/>
            <person name="Mino S."/>
            <person name="Suda W."/>
            <person name="Oshima K."/>
            <person name="Hattori M."/>
            <person name="Ohkuma M."/>
            <person name="Hosokawa M."/>
            <person name="Miyashita K."/>
            <person name="Thompson F.L."/>
            <person name="Niwa A."/>
            <person name="Sawabe T."/>
            <person name="Sawabe T."/>
        </authorList>
    </citation>
    <scope>NUCLEOTIDE SEQUENCE [LARGE SCALE GENOMIC DNA]</scope>
    <source>
        <strain evidence="3">JCM 19294</strain>
    </source>
</reference>
<dbReference type="PANTHER" id="PTHR16255:SF6">
    <property type="entry name" value="PROTEIN RETARDED ROOT GROWTH-LIKE"/>
    <property type="match status" value="1"/>
</dbReference>
<evidence type="ECO:0000259" key="2">
    <source>
        <dbReference type="Pfam" id="PF02582"/>
    </source>
</evidence>
<accession>A0A090Q6V3</accession>
<organism evidence="3 4">
    <name type="scientific">Nonlabens tegetincola</name>
    <dbReference type="NCBI Taxonomy" id="323273"/>
    <lineage>
        <taxon>Bacteria</taxon>
        <taxon>Pseudomonadati</taxon>
        <taxon>Bacteroidota</taxon>
        <taxon>Flavobacteriia</taxon>
        <taxon>Flavobacteriales</taxon>
        <taxon>Flavobacteriaceae</taxon>
        <taxon>Nonlabens</taxon>
    </lineage>
</organism>
<feature type="transmembrane region" description="Helical" evidence="1">
    <location>
        <begin position="237"/>
        <end position="255"/>
    </location>
</feature>
<keyword evidence="4" id="KW-1185">Reference proteome</keyword>
<dbReference type="RefSeq" id="WP_042279822.1">
    <property type="nucleotide sequence ID" value="NZ_BBML01000008.1"/>
</dbReference>
<dbReference type="EMBL" id="BBML01000008">
    <property type="protein sequence ID" value="GAK97917.1"/>
    <property type="molecule type" value="Genomic_DNA"/>
</dbReference>
<gene>
    <name evidence="3" type="ORF">JCM19294_1539</name>
</gene>
<dbReference type="STRING" id="319236.BST91_01265"/>
<proteinExistence type="predicted"/>